<proteinExistence type="predicted"/>
<protein>
    <submittedName>
        <fullName evidence="3">Xanthine dehydrogenase accessory protein XdhC</fullName>
    </submittedName>
</protein>
<dbReference type="PANTHER" id="PTHR30388:SF6">
    <property type="entry name" value="XANTHINE DEHYDROGENASE SUBUNIT A-RELATED"/>
    <property type="match status" value="1"/>
</dbReference>
<dbReference type="InterPro" id="IPR014308">
    <property type="entry name" value="Xanthine_DH_XdhC"/>
</dbReference>
<accession>A0A0M6YI28</accession>
<keyword evidence="4" id="KW-1185">Reference proteome</keyword>
<dbReference type="PANTHER" id="PTHR30388">
    <property type="entry name" value="ALDEHYDE OXIDOREDUCTASE MOLYBDENUM COFACTOR ASSEMBLY PROTEIN"/>
    <property type="match status" value="1"/>
</dbReference>
<dbReference type="InterPro" id="IPR027051">
    <property type="entry name" value="XdhC_Rossmann_dom"/>
</dbReference>
<reference evidence="3 4" key="1">
    <citation type="submission" date="2015-07" db="EMBL/GenBank/DDBJ databases">
        <authorList>
            <person name="Noorani M."/>
        </authorList>
    </citation>
    <scope>NUCLEOTIDE SEQUENCE [LARGE SCALE GENOMIC DNA]</scope>
    <source>
        <strain evidence="3 4">CECT 7802</strain>
    </source>
</reference>
<evidence type="ECO:0000313" key="3">
    <source>
        <dbReference type="EMBL" id="CTQ49574.1"/>
    </source>
</evidence>
<organism evidence="3 4">
    <name type="scientific">Jannaschia donghaensis</name>
    <dbReference type="NCBI Taxonomy" id="420998"/>
    <lineage>
        <taxon>Bacteria</taxon>
        <taxon>Pseudomonadati</taxon>
        <taxon>Pseudomonadota</taxon>
        <taxon>Alphaproteobacteria</taxon>
        <taxon>Rhodobacterales</taxon>
        <taxon>Roseobacteraceae</taxon>
        <taxon>Jannaschia</taxon>
    </lineage>
</organism>
<dbReference type="Pfam" id="PF02625">
    <property type="entry name" value="XdhC_CoxI"/>
    <property type="match status" value="1"/>
</dbReference>
<feature type="domain" description="XdhC Rossmann" evidence="2">
    <location>
        <begin position="149"/>
        <end position="288"/>
    </location>
</feature>
<evidence type="ECO:0000259" key="1">
    <source>
        <dbReference type="Pfam" id="PF02625"/>
    </source>
</evidence>
<dbReference type="InterPro" id="IPR052698">
    <property type="entry name" value="MoCofactor_Util/Proc"/>
</dbReference>
<evidence type="ECO:0000313" key="4">
    <source>
        <dbReference type="Proteomes" id="UP000049222"/>
    </source>
</evidence>
<dbReference type="STRING" id="420998.JDO7802_01588"/>
<dbReference type="NCBIfam" id="TIGR02964">
    <property type="entry name" value="xanthine_xdhC"/>
    <property type="match status" value="1"/>
</dbReference>
<dbReference type="AlphaFoldDB" id="A0A0M6YI28"/>
<dbReference type="OrthoDB" id="61481at2"/>
<dbReference type="InterPro" id="IPR003777">
    <property type="entry name" value="XdhC_CoxI"/>
</dbReference>
<name>A0A0M6YI28_9RHOB</name>
<evidence type="ECO:0000259" key="2">
    <source>
        <dbReference type="Pfam" id="PF13478"/>
    </source>
</evidence>
<feature type="domain" description="XdhC- CoxI" evidence="1">
    <location>
        <begin position="22"/>
        <end position="86"/>
    </location>
</feature>
<dbReference type="EMBL" id="CXSU01000011">
    <property type="protein sequence ID" value="CTQ49574.1"/>
    <property type="molecule type" value="Genomic_DNA"/>
</dbReference>
<dbReference type="RefSeq" id="WP_083481073.1">
    <property type="nucleotide sequence ID" value="NZ_CXSU01000011.1"/>
</dbReference>
<gene>
    <name evidence="3" type="ORF">JDO7802_01588</name>
</gene>
<sequence length="304" mass="31600">MHPADGAGNVVTLDVDGLTALIAAHGSIARILVVDARGSVPRGAGTSMVVWADGSDGTIGGGALEWQAITAARQTLATGRSQVLRIPLGPALGQCCGGAVTLAIEGLDKVPRAPWVRRIEGAEDCPDMTGFAFRDGWLREEARAPGRAIWVWGAGHVGAALVTTLAPMPDLSVTWIDDAADRFPNVPDPVTQLLATDMPRAMHHAPADADHIILTYSHDIDLALCHAALSHGFRSCGLIGSATKWARFRSRLGALGHEKQAIDRIACPIGNPAFGKHPQAIAVGVAASLLSPELSHGAAGETTT</sequence>
<dbReference type="Pfam" id="PF13478">
    <property type="entry name" value="XdhC_C"/>
    <property type="match status" value="1"/>
</dbReference>
<dbReference type="Gene3D" id="3.40.50.720">
    <property type="entry name" value="NAD(P)-binding Rossmann-like Domain"/>
    <property type="match status" value="1"/>
</dbReference>
<dbReference type="Proteomes" id="UP000049222">
    <property type="component" value="Unassembled WGS sequence"/>
</dbReference>